<proteinExistence type="predicted"/>
<gene>
    <name evidence="1" type="ORF">Tci_898161</name>
</gene>
<organism evidence="1">
    <name type="scientific">Tanacetum cinerariifolium</name>
    <name type="common">Dalmatian daisy</name>
    <name type="synonym">Chrysanthemum cinerariifolium</name>
    <dbReference type="NCBI Taxonomy" id="118510"/>
    <lineage>
        <taxon>Eukaryota</taxon>
        <taxon>Viridiplantae</taxon>
        <taxon>Streptophyta</taxon>
        <taxon>Embryophyta</taxon>
        <taxon>Tracheophyta</taxon>
        <taxon>Spermatophyta</taxon>
        <taxon>Magnoliopsida</taxon>
        <taxon>eudicotyledons</taxon>
        <taxon>Gunneridae</taxon>
        <taxon>Pentapetalae</taxon>
        <taxon>asterids</taxon>
        <taxon>campanulids</taxon>
        <taxon>Asterales</taxon>
        <taxon>Asteraceae</taxon>
        <taxon>Asteroideae</taxon>
        <taxon>Anthemideae</taxon>
        <taxon>Anthemidinae</taxon>
        <taxon>Tanacetum</taxon>
    </lineage>
</organism>
<evidence type="ECO:0000313" key="1">
    <source>
        <dbReference type="EMBL" id="GFD26192.1"/>
    </source>
</evidence>
<dbReference type="AlphaFoldDB" id="A0A699US66"/>
<dbReference type="EMBL" id="BKCJ011366717">
    <property type="protein sequence ID" value="GFD26192.1"/>
    <property type="molecule type" value="Genomic_DNA"/>
</dbReference>
<comment type="caution">
    <text evidence="1">The sequence shown here is derived from an EMBL/GenBank/DDBJ whole genome shotgun (WGS) entry which is preliminary data.</text>
</comment>
<accession>A0A699US66</accession>
<name>A0A699US66_TANCI</name>
<protein>
    <submittedName>
        <fullName evidence="1">Uncharacterized protein</fullName>
    </submittedName>
</protein>
<reference evidence="1" key="1">
    <citation type="journal article" date="2019" name="Sci. Rep.">
        <title>Draft genome of Tanacetum cinerariifolium, the natural source of mosquito coil.</title>
        <authorList>
            <person name="Yamashiro T."/>
            <person name="Shiraishi A."/>
            <person name="Satake H."/>
            <person name="Nakayama K."/>
        </authorList>
    </citation>
    <scope>NUCLEOTIDE SEQUENCE</scope>
</reference>
<sequence length="78" mass="8764">MNHVPVVVAETSSTNILGTKEDVHHAMKEKESPLRFIALPNWFHEAQMATLNAAATKDDAIPLKMLHNRSNKRVDQAF</sequence>